<name>A0A8K0SPE3_9HYPO</name>
<feature type="region of interest" description="Disordered" evidence="1">
    <location>
        <begin position="178"/>
        <end position="262"/>
    </location>
</feature>
<dbReference type="OrthoDB" id="537467at2759"/>
<comment type="caution">
    <text evidence="2">The sequence shown here is derived from an EMBL/GenBank/DDBJ whole genome shotgun (WGS) entry which is preliminary data.</text>
</comment>
<evidence type="ECO:0000256" key="1">
    <source>
        <dbReference type="SAM" id="MobiDB-lite"/>
    </source>
</evidence>
<sequence>MLIGKQAPILPIAKAAFHSRSALFKPAGSVAPRSTRMSWMDSWSRPSKGQATPAPYYSLPGGEATAYCHSCGRVIGSRRTSARHDDATPVKYCSSRCQSRKPGKMDREIERTFVSLLNEENMADATGKNISLPSEHGTSDGERRSKHFKRAAKGVKVKGDARVLISCDEVEEVFFNRKADEGDEADSDTRGQDAQETSSVQQFPQDHATTIDLEQDTSTDESYVDGDRLARLSVRSGTRVRPPQSVSEVNGSVGGEKGRAERITETEEMLEKRKQGQRRAKEREMNATRMGVQPPTSIGWLLQNEIYGKPHLKGYTWINLKGR</sequence>
<keyword evidence="3" id="KW-1185">Reference proteome</keyword>
<feature type="region of interest" description="Disordered" evidence="1">
    <location>
        <begin position="267"/>
        <end position="286"/>
    </location>
</feature>
<dbReference type="Proteomes" id="UP000813444">
    <property type="component" value="Unassembled WGS sequence"/>
</dbReference>
<dbReference type="EMBL" id="JAGPNK010000011">
    <property type="protein sequence ID" value="KAH7311358.1"/>
    <property type="molecule type" value="Genomic_DNA"/>
</dbReference>
<feature type="compositionally biased region" description="Acidic residues" evidence="1">
    <location>
        <begin position="213"/>
        <end position="224"/>
    </location>
</feature>
<proteinExistence type="predicted"/>
<organism evidence="2 3">
    <name type="scientific">Stachybotrys elegans</name>
    <dbReference type="NCBI Taxonomy" id="80388"/>
    <lineage>
        <taxon>Eukaryota</taxon>
        <taxon>Fungi</taxon>
        <taxon>Dikarya</taxon>
        <taxon>Ascomycota</taxon>
        <taxon>Pezizomycotina</taxon>
        <taxon>Sordariomycetes</taxon>
        <taxon>Hypocreomycetidae</taxon>
        <taxon>Hypocreales</taxon>
        <taxon>Stachybotryaceae</taxon>
        <taxon>Stachybotrys</taxon>
    </lineage>
</organism>
<evidence type="ECO:0000313" key="2">
    <source>
        <dbReference type="EMBL" id="KAH7311358.1"/>
    </source>
</evidence>
<accession>A0A8K0SPE3</accession>
<gene>
    <name evidence="2" type="ORF">B0I35DRAFT_514154</name>
</gene>
<feature type="region of interest" description="Disordered" evidence="1">
    <location>
        <begin position="124"/>
        <end position="151"/>
    </location>
</feature>
<protein>
    <submittedName>
        <fullName evidence="2">Uncharacterized protein</fullName>
    </submittedName>
</protein>
<feature type="compositionally biased region" description="Polar residues" evidence="1">
    <location>
        <begin position="194"/>
        <end position="208"/>
    </location>
</feature>
<evidence type="ECO:0000313" key="3">
    <source>
        <dbReference type="Proteomes" id="UP000813444"/>
    </source>
</evidence>
<dbReference type="AlphaFoldDB" id="A0A8K0SPE3"/>
<reference evidence="2" key="1">
    <citation type="journal article" date="2021" name="Nat. Commun.">
        <title>Genetic determinants of endophytism in the Arabidopsis root mycobiome.</title>
        <authorList>
            <person name="Mesny F."/>
            <person name="Miyauchi S."/>
            <person name="Thiergart T."/>
            <person name="Pickel B."/>
            <person name="Atanasova L."/>
            <person name="Karlsson M."/>
            <person name="Huettel B."/>
            <person name="Barry K.W."/>
            <person name="Haridas S."/>
            <person name="Chen C."/>
            <person name="Bauer D."/>
            <person name="Andreopoulos W."/>
            <person name="Pangilinan J."/>
            <person name="LaButti K."/>
            <person name="Riley R."/>
            <person name="Lipzen A."/>
            <person name="Clum A."/>
            <person name="Drula E."/>
            <person name="Henrissat B."/>
            <person name="Kohler A."/>
            <person name="Grigoriev I.V."/>
            <person name="Martin F.M."/>
            <person name="Hacquard S."/>
        </authorList>
    </citation>
    <scope>NUCLEOTIDE SEQUENCE</scope>
    <source>
        <strain evidence="2">MPI-CAGE-CH-0235</strain>
    </source>
</reference>